<reference evidence="1 2" key="1">
    <citation type="submission" date="2023-08" db="EMBL/GenBank/DDBJ databases">
        <title>Draft genome sequence of Algoriphagus taiwanensis.</title>
        <authorList>
            <person name="Takatani N."/>
            <person name="Hosokawa M."/>
            <person name="Sawabe T."/>
        </authorList>
    </citation>
    <scope>NUCLEOTIDE SEQUENCE [LARGE SCALE GENOMIC DNA]</scope>
    <source>
        <strain evidence="1 2">JCM 19755</strain>
    </source>
</reference>
<evidence type="ECO:0000313" key="2">
    <source>
        <dbReference type="Proteomes" id="UP001307705"/>
    </source>
</evidence>
<proteinExistence type="predicted"/>
<evidence type="ECO:0000313" key="1">
    <source>
        <dbReference type="EMBL" id="GMQ33492.1"/>
    </source>
</evidence>
<gene>
    <name evidence="1" type="ORF">Ataiwa_17640</name>
</gene>
<protein>
    <submittedName>
        <fullName evidence="1">Uncharacterized protein</fullName>
    </submittedName>
</protein>
<keyword evidence="2" id="KW-1185">Reference proteome</keyword>
<comment type="caution">
    <text evidence="1">The sequence shown here is derived from an EMBL/GenBank/DDBJ whole genome shotgun (WGS) entry which is preliminary data.</text>
</comment>
<dbReference type="RefSeq" id="WP_338228285.1">
    <property type="nucleotide sequence ID" value="NZ_BTPE01000005.1"/>
</dbReference>
<name>A0ABQ6Q0U5_9BACT</name>
<dbReference type="Proteomes" id="UP001307705">
    <property type="component" value="Unassembled WGS sequence"/>
</dbReference>
<organism evidence="1 2">
    <name type="scientific">Algoriphagus taiwanensis</name>
    <dbReference type="NCBI Taxonomy" id="1445656"/>
    <lineage>
        <taxon>Bacteria</taxon>
        <taxon>Pseudomonadati</taxon>
        <taxon>Bacteroidota</taxon>
        <taxon>Cytophagia</taxon>
        <taxon>Cytophagales</taxon>
        <taxon>Cyclobacteriaceae</taxon>
        <taxon>Algoriphagus</taxon>
    </lineage>
</organism>
<sequence>MKKYWLLLFLLVTQFQAIGQIKFLSRFEIKGEAFDPTFETMRTDLGLVSFRTMITKNFSGERIFQFFLSDNDLNSKGIVELDVRTNFDMMGYDTDGDRLYVLFAKGSTGNSTKYVLEVDLNTNQGLEYSADNLLPSDLVEFLVQDKKAVFLGTSENRPVLQILDLVDKSLHTVQGIYGNNTQVLQVRKMPELESIEVVVNRKGQFRNRELLILTFDLLGNLYREVKVDQFGEPGQEILGGLLLADQNYQQVMIGSYGLNARGNYQGMFIMDINEFGEYKFKLYGLEDFPNFFNYLKEKQKEKKDQQVLKDLEKGKIPPIRNTYTIREVKETEDAFLVYFDQVNIVTSRGGARTGSASPFSEFRYNQANRMASTPLNLTNPNPVGDLTPVYIQTEYQYVSSHFVKVAKDGQILWDNSATYGDFATFFSGPFGEIAYVGDDLYHVYAENDQIVASFFRNGEKKFERLFFAIELPNEEERIQRTDLETLRLFHWYDQYFLLSGMQSIRFQNEDGMEEVKEVFFLSKFVIDGDLYQPEEEGD</sequence>
<dbReference type="EMBL" id="BTPE01000005">
    <property type="protein sequence ID" value="GMQ33492.1"/>
    <property type="molecule type" value="Genomic_DNA"/>
</dbReference>
<accession>A0ABQ6Q0U5</accession>